<accession>A0A1L7I979</accession>
<name>A0A1L7I979_9FLAO</name>
<dbReference type="KEGG" id="gfl:GRFL_3434"/>
<sequence>MAFGLIGFASYQCHHLNVAFFGPVNVLGVRFWHTKQQNE</sequence>
<evidence type="ECO:0000313" key="1">
    <source>
        <dbReference type="EMBL" id="APU70158.1"/>
    </source>
</evidence>
<dbReference type="Proteomes" id="UP000186230">
    <property type="component" value="Chromosome"/>
</dbReference>
<dbReference type="AlphaFoldDB" id="A0A1L7I979"/>
<protein>
    <submittedName>
        <fullName evidence="1">Uncharacterized protein</fullName>
    </submittedName>
</protein>
<reference evidence="1 2" key="1">
    <citation type="submission" date="2016-07" db="EMBL/GenBank/DDBJ databases">
        <title>Multi-omics approach to identify versatile polysaccharide utilization systems of a marine flavobacterium Gramella flava.</title>
        <authorList>
            <person name="Tang K."/>
        </authorList>
    </citation>
    <scope>NUCLEOTIDE SEQUENCE [LARGE SCALE GENOMIC DNA]</scope>
    <source>
        <strain evidence="1 2">JLT2011</strain>
    </source>
</reference>
<evidence type="ECO:0000313" key="2">
    <source>
        <dbReference type="Proteomes" id="UP000186230"/>
    </source>
</evidence>
<dbReference type="EMBL" id="CP016359">
    <property type="protein sequence ID" value="APU70158.1"/>
    <property type="molecule type" value="Genomic_DNA"/>
</dbReference>
<proteinExistence type="predicted"/>
<organism evidence="1 2">
    <name type="scientific">Christiangramia flava JLT2011</name>
    <dbReference type="NCBI Taxonomy" id="1229726"/>
    <lineage>
        <taxon>Bacteria</taxon>
        <taxon>Pseudomonadati</taxon>
        <taxon>Bacteroidota</taxon>
        <taxon>Flavobacteriia</taxon>
        <taxon>Flavobacteriales</taxon>
        <taxon>Flavobacteriaceae</taxon>
        <taxon>Christiangramia</taxon>
    </lineage>
</organism>
<gene>
    <name evidence="1" type="ORF">GRFL_3434</name>
</gene>
<keyword evidence="2" id="KW-1185">Reference proteome</keyword>